<evidence type="ECO:0000313" key="7">
    <source>
        <dbReference type="Proteomes" id="UP000095023"/>
    </source>
</evidence>
<dbReference type="AlphaFoldDB" id="A0A1E4THZ9"/>
<proteinExistence type="inferred from homology"/>
<evidence type="ECO:0000256" key="2">
    <source>
        <dbReference type="ARBA" id="ARBA00022490"/>
    </source>
</evidence>
<dbReference type="Pfam" id="PF10237">
    <property type="entry name" value="N6-adenineMlase"/>
    <property type="match status" value="1"/>
</dbReference>
<protein>
    <recommendedName>
        <fullName evidence="5">Protein-lysine N-methyltransferase EFM5</fullName>
        <ecNumber evidence="5">2.1.1.-</ecNumber>
    </recommendedName>
    <alternativeName>
        <fullName evidence="5">Elongation factor methyltransferase 5</fullName>
    </alternativeName>
</protein>
<evidence type="ECO:0000256" key="5">
    <source>
        <dbReference type="HAMAP-Rule" id="MF_03187"/>
    </source>
</evidence>
<dbReference type="GO" id="GO:0016279">
    <property type="term" value="F:protein-lysine N-methyltransferase activity"/>
    <property type="evidence" value="ECO:0007669"/>
    <property type="project" value="UniProtKB-UniRule"/>
</dbReference>
<evidence type="ECO:0000313" key="6">
    <source>
        <dbReference type="EMBL" id="ODV91376.1"/>
    </source>
</evidence>
<dbReference type="GO" id="GO:0032259">
    <property type="term" value="P:methylation"/>
    <property type="evidence" value="ECO:0007669"/>
    <property type="project" value="UniProtKB-KW"/>
</dbReference>
<comment type="function">
    <text evidence="5">S-adenosyl-L-methionine-dependent protein-lysine N-methyltransferase that trimethylates elongation factor 1-alpha at 'Lys-79'.</text>
</comment>
<dbReference type="PROSITE" id="PS00092">
    <property type="entry name" value="N6_MTASE"/>
    <property type="match status" value="1"/>
</dbReference>
<keyword evidence="2 5" id="KW-0963">Cytoplasm</keyword>
<dbReference type="PANTHER" id="PTHR13200">
    <property type="entry name" value="EEF1A LYSINE METHYLTRANSFERASE 1"/>
    <property type="match status" value="1"/>
</dbReference>
<keyword evidence="4 5" id="KW-0808">Transferase</keyword>
<reference evidence="7" key="1">
    <citation type="submission" date="2016-02" db="EMBL/GenBank/DDBJ databases">
        <title>Comparative genomics of biotechnologically important yeasts.</title>
        <authorList>
            <consortium name="DOE Joint Genome Institute"/>
            <person name="Riley R."/>
            <person name="Haridas S."/>
            <person name="Wolfe K.H."/>
            <person name="Lopes M.R."/>
            <person name="Hittinger C.T."/>
            <person name="Goker M."/>
            <person name="Salamov A."/>
            <person name="Wisecaver J."/>
            <person name="Long T.M."/>
            <person name="Aerts A.L."/>
            <person name="Barry K."/>
            <person name="Choi C."/>
            <person name="Clum A."/>
            <person name="Coughlan A.Y."/>
            <person name="Deshpande S."/>
            <person name="Douglass A.P."/>
            <person name="Hanson S.J."/>
            <person name="Klenk H.-P."/>
            <person name="Labutti K."/>
            <person name="Lapidus A."/>
            <person name="Lindquist E."/>
            <person name="Lipzen A."/>
            <person name="Meier-Kolthoff J.P."/>
            <person name="Ohm R.A."/>
            <person name="Otillar R.P."/>
            <person name="Pangilinan J."/>
            <person name="Peng Y."/>
            <person name="Rokas A."/>
            <person name="Rosa C.A."/>
            <person name="Scheuner C."/>
            <person name="Sibirny A.A."/>
            <person name="Slot J.C."/>
            <person name="Stielow J.B."/>
            <person name="Sun H."/>
            <person name="Kurtzman C.P."/>
            <person name="Blackwell M."/>
            <person name="Jeffries T.W."/>
            <person name="Grigoriev I.V."/>
        </authorList>
    </citation>
    <scope>NUCLEOTIDE SEQUENCE [LARGE SCALE GENOMIC DNA]</scope>
    <source>
        <strain evidence="7">NRRL Y-17796</strain>
    </source>
</reference>
<dbReference type="InterPro" id="IPR002052">
    <property type="entry name" value="DNA_methylase_N6_adenine_CS"/>
</dbReference>
<sequence>MSDEVALSEDTQAILNEFLKEKASHEERFMQLAAEAQDRFESVKTIDIDMDTFQEDWNLSQFWYTKETSRTIAKAALSHGDRIAVVSAPSTYFAIVELAKEDPQYLDKAEKCVLFEVDDRFAALGRRFSHYDFNKPFEIEDSLKHSFDMIVLDPPFLSDECQTKSAVSAALLSTTGTDPKFIVCTGERMESKIHKLYKKHNMRTTDFLPEHANGLSNEFRCYANFECEQWHLNS</sequence>
<accession>A0A1E4THZ9</accession>
<dbReference type="EMBL" id="KV453842">
    <property type="protein sequence ID" value="ODV91376.1"/>
    <property type="molecule type" value="Genomic_DNA"/>
</dbReference>
<comment type="similarity">
    <text evidence="5">Belongs to the class I-like SAM-binding methyltransferase superfamily. EFM5 family.</text>
</comment>
<comment type="subcellular location">
    <subcellularLocation>
        <location evidence="1 5">Cytoplasm</location>
    </subcellularLocation>
</comment>
<organism evidence="6 7">
    <name type="scientific">Tortispora caseinolytica NRRL Y-17796</name>
    <dbReference type="NCBI Taxonomy" id="767744"/>
    <lineage>
        <taxon>Eukaryota</taxon>
        <taxon>Fungi</taxon>
        <taxon>Dikarya</taxon>
        <taxon>Ascomycota</taxon>
        <taxon>Saccharomycotina</taxon>
        <taxon>Trigonopsidomycetes</taxon>
        <taxon>Trigonopsidales</taxon>
        <taxon>Trigonopsidaceae</taxon>
        <taxon>Tortispora</taxon>
    </lineage>
</organism>
<evidence type="ECO:0000256" key="4">
    <source>
        <dbReference type="ARBA" id="ARBA00022679"/>
    </source>
</evidence>
<dbReference type="OrthoDB" id="206354at2759"/>
<dbReference type="InterPro" id="IPR019369">
    <property type="entry name" value="Efm5/EEF1AKMT1"/>
</dbReference>
<dbReference type="Proteomes" id="UP000095023">
    <property type="component" value="Unassembled WGS sequence"/>
</dbReference>
<dbReference type="GO" id="GO:0005737">
    <property type="term" value="C:cytoplasm"/>
    <property type="evidence" value="ECO:0007669"/>
    <property type="project" value="UniProtKB-SubCell"/>
</dbReference>
<evidence type="ECO:0000256" key="3">
    <source>
        <dbReference type="ARBA" id="ARBA00022603"/>
    </source>
</evidence>
<dbReference type="InterPro" id="IPR041370">
    <property type="entry name" value="Mlase_EEF1AKMT1/ZCCHC4"/>
</dbReference>
<keyword evidence="7" id="KW-1185">Reference proteome</keyword>
<dbReference type="EC" id="2.1.1.-" evidence="5"/>
<evidence type="ECO:0000256" key="1">
    <source>
        <dbReference type="ARBA" id="ARBA00004496"/>
    </source>
</evidence>
<dbReference type="PANTHER" id="PTHR13200:SF0">
    <property type="entry name" value="EEF1A LYSINE METHYLTRANSFERASE 1"/>
    <property type="match status" value="1"/>
</dbReference>
<name>A0A1E4THZ9_9ASCO</name>
<gene>
    <name evidence="5" type="primary">EFM5</name>
    <name evidence="6" type="ORF">CANCADRAFT_3084</name>
</gene>
<dbReference type="GO" id="GO:0003676">
    <property type="term" value="F:nucleic acid binding"/>
    <property type="evidence" value="ECO:0007669"/>
    <property type="project" value="InterPro"/>
</dbReference>
<keyword evidence="3 5" id="KW-0489">Methyltransferase</keyword>
<dbReference type="HAMAP" id="MF_03187">
    <property type="entry name" value="Methyltr_EFM5"/>
    <property type="match status" value="1"/>
</dbReference>